<sequence length="476" mass="52186">MRRVGRLRAWLARASLWKRLAFLLLPCLLVLTTIELWMTRHDALEAANSAYDRSLLGALKSIDANISIASGGLAVELPYTMFEFFELTASGQVFFRVSTSDGLVELGSADLPAPPSPLTLGRPEFYDAIYFGEAVRLAAYQRVLDGSVKDAAERQNVLIQVGESTRSRQEFTSRFVRRAAVRDIAVLLLLIGCTAVALAAAFHPLVRLAREVQARRPDDLTRIGDEALPADLEPLVAAVNQHMNRTRDLIAQQRQFLDDASHQLRTHLTTLQMQVDYAKREEDPEGVRSTLEAIGVEISRVTRSTQQLLALGRSDTASLELTEFTFEDLLRGVAVEHLPMARAKQLDLGIDPAAPSQPAVGDASLLREALSNLVANAIAYTPPHGAVTLHGSGDETVWRVVVEDTGPGMTLEERSTLGQRFQRGKQAAGRGTGLGIAIARSIAQRHAGGLDLCERESPEQGLRAVIWWPKPSQRPQ</sequence>
<dbReference type="InterPro" id="IPR003594">
    <property type="entry name" value="HATPase_dom"/>
</dbReference>
<keyword evidence="4" id="KW-0597">Phosphoprotein</keyword>
<dbReference type="PANTHER" id="PTHR45436">
    <property type="entry name" value="SENSOR HISTIDINE KINASE YKOH"/>
    <property type="match status" value="1"/>
</dbReference>
<dbReference type="Proteomes" id="UP000319212">
    <property type="component" value="Unassembled WGS sequence"/>
</dbReference>
<dbReference type="Pfam" id="PF08521">
    <property type="entry name" value="2CSK_N"/>
    <property type="match status" value="1"/>
</dbReference>
<dbReference type="Gene3D" id="3.30.565.10">
    <property type="entry name" value="Histidine kinase-like ATPase, C-terminal domain"/>
    <property type="match status" value="1"/>
</dbReference>
<dbReference type="SUPFAM" id="SSF47384">
    <property type="entry name" value="Homodimeric domain of signal transducing histidine kinase"/>
    <property type="match status" value="1"/>
</dbReference>
<evidence type="ECO:0000256" key="10">
    <source>
        <dbReference type="SAM" id="Phobius"/>
    </source>
</evidence>
<dbReference type="RefSeq" id="WP_140838969.1">
    <property type="nucleotide sequence ID" value="NZ_RCZI01000001.1"/>
</dbReference>
<evidence type="ECO:0000313" key="12">
    <source>
        <dbReference type="EMBL" id="TPG30731.1"/>
    </source>
</evidence>
<reference evidence="12 13" key="1">
    <citation type="journal article" date="2019" name="Environ. Microbiol.">
        <title>Species interactions and distinct microbial communities in high Arctic permafrost affected cryosols are associated with the CH4 and CO2 gas fluxes.</title>
        <authorList>
            <person name="Altshuler I."/>
            <person name="Hamel J."/>
            <person name="Turney S."/>
            <person name="Magnuson E."/>
            <person name="Levesque R."/>
            <person name="Greer C."/>
            <person name="Whyte L.G."/>
        </authorList>
    </citation>
    <scope>NUCLEOTIDE SEQUENCE [LARGE SCALE GENOMIC DNA]</scope>
    <source>
        <strain evidence="12 13">S06.C</strain>
    </source>
</reference>
<evidence type="ECO:0000256" key="3">
    <source>
        <dbReference type="ARBA" id="ARBA00012438"/>
    </source>
</evidence>
<dbReference type="InterPro" id="IPR013727">
    <property type="entry name" value="2CSK_N"/>
</dbReference>
<feature type="transmembrane region" description="Helical" evidence="10">
    <location>
        <begin position="184"/>
        <end position="206"/>
    </location>
</feature>
<dbReference type="PANTHER" id="PTHR45436:SF1">
    <property type="entry name" value="SENSOR PROTEIN QSEC"/>
    <property type="match status" value="1"/>
</dbReference>
<evidence type="ECO:0000256" key="9">
    <source>
        <dbReference type="ARBA" id="ARBA00023136"/>
    </source>
</evidence>
<dbReference type="InterPro" id="IPR005467">
    <property type="entry name" value="His_kinase_dom"/>
</dbReference>
<keyword evidence="9 10" id="KW-0472">Membrane</keyword>
<keyword evidence="5" id="KW-0808">Transferase</keyword>
<evidence type="ECO:0000259" key="11">
    <source>
        <dbReference type="PROSITE" id="PS50109"/>
    </source>
</evidence>
<accession>A0A502E2J6</accession>
<evidence type="ECO:0000256" key="4">
    <source>
        <dbReference type="ARBA" id="ARBA00022553"/>
    </source>
</evidence>
<feature type="domain" description="Histidine kinase" evidence="11">
    <location>
        <begin position="259"/>
        <end position="472"/>
    </location>
</feature>
<name>A0A502E2J6_9BURK</name>
<dbReference type="OrthoDB" id="8554694at2"/>
<dbReference type="AlphaFoldDB" id="A0A502E2J6"/>
<comment type="catalytic activity">
    <reaction evidence="1">
        <text>ATP + protein L-histidine = ADP + protein N-phospho-L-histidine.</text>
        <dbReference type="EC" id="2.7.13.3"/>
    </reaction>
</comment>
<evidence type="ECO:0000256" key="6">
    <source>
        <dbReference type="ARBA" id="ARBA00022692"/>
    </source>
</evidence>
<dbReference type="SMART" id="SM00388">
    <property type="entry name" value="HisKA"/>
    <property type="match status" value="1"/>
</dbReference>
<gene>
    <name evidence="12" type="ORF">EAH82_04490</name>
</gene>
<keyword evidence="8 10" id="KW-1133">Transmembrane helix</keyword>
<evidence type="ECO:0000256" key="5">
    <source>
        <dbReference type="ARBA" id="ARBA00022679"/>
    </source>
</evidence>
<dbReference type="EMBL" id="RCZI01000001">
    <property type="protein sequence ID" value="TPG30731.1"/>
    <property type="molecule type" value="Genomic_DNA"/>
</dbReference>
<dbReference type="InterPro" id="IPR036890">
    <property type="entry name" value="HATPase_C_sf"/>
</dbReference>
<protein>
    <recommendedName>
        <fullName evidence="3">histidine kinase</fullName>
        <ecNumber evidence="3">2.7.13.3</ecNumber>
    </recommendedName>
</protein>
<dbReference type="InterPro" id="IPR004358">
    <property type="entry name" value="Sig_transdc_His_kin-like_C"/>
</dbReference>
<dbReference type="GO" id="GO:0005886">
    <property type="term" value="C:plasma membrane"/>
    <property type="evidence" value="ECO:0007669"/>
    <property type="project" value="TreeGrafter"/>
</dbReference>
<comment type="subcellular location">
    <subcellularLocation>
        <location evidence="2">Membrane</location>
    </subcellularLocation>
</comment>
<evidence type="ECO:0000256" key="1">
    <source>
        <dbReference type="ARBA" id="ARBA00000085"/>
    </source>
</evidence>
<dbReference type="SMART" id="SM00387">
    <property type="entry name" value="HATPase_c"/>
    <property type="match status" value="1"/>
</dbReference>
<dbReference type="EC" id="2.7.13.3" evidence="3"/>
<dbReference type="Pfam" id="PF00512">
    <property type="entry name" value="HisKA"/>
    <property type="match status" value="1"/>
</dbReference>
<dbReference type="InterPro" id="IPR003661">
    <property type="entry name" value="HisK_dim/P_dom"/>
</dbReference>
<evidence type="ECO:0000256" key="7">
    <source>
        <dbReference type="ARBA" id="ARBA00022777"/>
    </source>
</evidence>
<dbReference type="PRINTS" id="PR00344">
    <property type="entry name" value="BCTRLSENSOR"/>
</dbReference>
<organism evidence="12 13">
    <name type="scientific">Variovorax guangxiensis</name>
    <dbReference type="NCBI Taxonomy" id="1775474"/>
    <lineage>
        <taxon>Bacteria</taxon>
        <taxon>Pseudomonadati</taxon>
        <taxon>Pseudomonadota</taxon>
        <taxon>Betaproteobacteria</taxon>
        <taxon>Burkholderiales</taxon>
        <taxon>Comamonadaceae</taxon>
        <taxon>Variovorax</taxon>
    </lineage>
</organism>
<keyword evidence="6 10" id="KW-0812">Transmembrane</keyword>
<dbReference type="InterPro" id="IPR050428">
    <property type="entry name" value="TCS_sensor_his_kinase"/>
</dbReference>
<dbReference type="PROSITE" id="PS50109">
    <property type="entry name" value="HIS_KIN"/>
    <property type="match status" value="1"/>
</dbReference>
<dbReference type="InterPro" id="IPR036097">
    <property type="entry name" value="HisK_dim/P_sf"/>
</dbReference>
<dbReference type="CDD" id="cd00082">
    <property type="entry name" value="HisKA"/>
    <property type="match status" value="1"/>
</dbReference>
<evidence type="ECO:0000256" key="8">
    <source>
        <dbReference type="ARBA" id="ARBA00022989"/>
    </source>
</evidence>
<dbReference type="Gene3D" id="1.10.287.130">
    <property type="match status" value="1"/>
</dbReference>
<evidence type="ECO:0000256" key="2">
    <source>
        <dbReference type="ARBA" id="ARBA00004370"/>
    </source>
</evidence>
<dbReference type="Pfam" id="PF02518">
    <property type="entry name" value="HATPase_c"/>
    <property type="match status" value="1"/>
</dbReference>
<dbReference type="SUPFAM" id="SSF55874">
    <property type="entry name" value="ATPase domain of HSP90 chaperone/DNA topoisomerase II/histidine kinase"/>
    <property type="match status" value="1"/>
</dbReference>
<dbReference type="CDD" id="cd00075">
    <property type="entry name" value="HATPase"/>
    <property type="match status" value="1"/>
</dbReference>
<keyword evidence="7 12" id="KW-0418">Kinase</keyword>
<proteinExistence type="predicted"/>
<dbReference type="GO" id="GO:0000155">
    <property type="term" value="F:phosphorelay sensor kinase activity"/>
    <property type="evidence" value="ECO:0007669"/>
    <property type="project" value="InterPro"/>
</dbReference>
<evidence type="ECO:0000313" key="13">
    <source>
        <dbReference type="Proteomes" id="UP000319212"/>
    </source>
</evidence>
<comment type="caution">
    <text evidence="12">The sequence shown here is derived from an EMBL/GenBank/DDBJ whole genome shotgun (WGS) entry which is preliminary data.</text>
</comment>